<comment type="caution">
    <text evidence="8">The sequence shown here is derived from an EMBL/GenBank/DDBJ whole genome shotgun (WGS) entry which is preliminary data.</text>
</comment>
<dbReference type="EMBL" id="JYDH01000002">
    <property type="protein sequence ID" value="KRY42943.1"/>
    <property type="molecule type" value="Genomic_DNA"/>
</dbReference>
<dbReference type="PROSITE" id="PS51777">
    <property type="entry name" value="RH2"/>
    <property type="match status" value="1"/>
</dbReference>
<dbReference type="GO" id="GO:0051959">
    <property type="term" value="F:dynein light intermediate chain binding"/>
    <property type="evidence" value="ECO:0007669"/>
    <property type="project" value="TreeGrafter"/>
</dbReference>
<dbReference type="Pfam" id="PF11461">
    <property type="entry name" value="RILP"/>
    <property type="match status" value="1"/>
</dbReference>
<evidence type="ECO:0000313" key="8">
    <source>
        <dbReference type="EMBL" id="KRY42943.1"/>
    </source>
</evidence>
<feature type="domain" description="RH1" evidence="6">
    <location>
        <begin position="14"/>
        <end position="102"/>
    </location>
</feature>
<sequence length="316" mass="36805">LLYSNEIQMVSTEFACMMADSPSRNVTVVDIYDLAAVIGKDFERLIELFGSENFVSLLPKVISALELLESFAGRNERENQEIDRLKCAVERLEAEKRERKEGVLKFQQELEAIEENYKAEIHHSLEMVRKLQEENKRLCQTIESKECSPVETFRSDDIEKILNLSCTVEQQRNRIKIIEKEFEEKTTETEKLLDDVDRLQRVNKELARRYKAVRSQGQTLSEVDNDHVPRFTLAELREVLQEKNHLKAKVMELEEELSQLRPPCNDDSESKSGASSDEVLVYGPINKEPEEKLYPEKYRRKESGIRRFFRLVGSGQ</sequence>
<keyword evidence="9" id="KW-1185">Reference proteome</keyword>
<dbReference type="Gene3D" id="1.20.58.1770">
    <property type="match status" value="1"/>
</dbReference>
<evidence type="ECO:0000256" key="4">
    <source>
        <dbReference type="SAM" id="Coils"/>
    </source>
</evidence>
<dbReference type="GO" id="GO:0036064">
    <property type="term" value="C:ciliary basal body"/>
    <property type="evidence" value="ECO:0007669"/>
    <property type="project" value="TreeGrafter"/>
</dbReference>
<dbReference type="InterPro" id="IPR021563">
    <property type="entry name" value="RILP_dimer"/>
</dbReference>
<feature type="coiled-coil region" evidence="4">
    <location>
        <begin position="68"/>
        <end position="256"/>
    </location>
</feature>
<dbReference type="AlphaFoldDB" id="A0A0V1C0Y6"/>
<dbReference type="InterPro" id="IPR051241">
    <property type="entry name" value="DZIP_RILPL"/>
</dbReference>
<dbReference type="Gene3D" id="6.10.230.10">
    <property type="match status" value="1"/>
</dbReference>
<dbReference type="CDD" id="cd14445">
    <property type="entry name" value="RILP-like"/>
    <property type="match status" value="1"/>
</dbReference>
<dbReference type="OrthoDB" id="10069524at2759"/>
<organism evidence="8 9">
    <name type="scientific">Trichinella spiralis</name>
    <name type="common">Trichina worm</name>
    <dbReference type="NCBI Taxonomy" id="6334"/>
    <lineage>
        <taxon>Eukaryota</taxon>
        <taxon>Metazoa</taxon>
        <taxon>Ecdysozoa</taxon>
        <taxon>Nematoda</taxon>
        <taxon>Enoplea</taxon>
        <taxon>Dorylaimia</taxon>
        <taxon>Trichinellida</taxon>
        <taxon>Trichinellidae</taxon>
        <taxon>Trichinella</taxon>
    </lineage>
</organism>
<dbReference type="GO" id="GO:0046983">
    <property type="term" value="F:protein dimerization activity"/>
    <property type="evidence" value="ECO:0007669"/>
    <property type="project" value="InterPro"/>
</dbReference>
<protein>
    <submittedName>
        <fullName evidence="8">RILP-like-like protein</fullName>
    </submittedName>
</protein>
<dbReference type="PROSITE" id="PS51776">
    <property type="entry name" value="RH1"/>
    <property type="match status" value="1"/>
</dbReference>
<evidence type="ECO:0000256" key="5">
    <source>
        <dbReference type="SAM" id="MobiDB-lite"/>
    </source>
</evidence>
<evidence type="ECO:0000256" key="1">
    <source>
        <dbReference type="ARBA" id="ARBA00022448"/>
    </source>
</evidence>
<gene>
    <name evidence="8" type="ORF">T01_8842</name>
</gene>
<feature type="domain" description="RH2" evidence="7">
    <location>
        <begin position="228"/>
        <end position="305"/>
    </location>
</feature>
<keyword evidence="2" id="KW-0653">Protein transport</keyword>
<dbReference type="SUPFAM" id="SSF161256">
    <property type="entry name" value="RILP dimerisation region"/>
    <property type="match status" value="1"/>
</dbReference>
<keyword evidence="1" id="KW-0813">Transport</keyword>
<dbReference type="InterPro" id="IPR034744">
    <property type="entry name" value="RH2"/>
</dbReference>
<dbReference type="Pfam" id="PF09744">
    <property type="entry name" value="RH1"/>
    <property type="match status" value="1"/>
</dbReference>
<dbReference type="PANTHER" id="PTHR21502">
    <property type="entry name" value="ZINC FINGER PROTEIN DZIP1"/>
    <property type="match status" value="1"/>
</dbReference>
<proteinExistence type="predicted"/>
<dbReference type="Proteomes" id="UP000054776">
    <property type="component" value="Unassembled WGS sequence"/>
</dbReference>
<reference evidence="8 9" key="1">
    <citation type="submission" date="2015-01" db="EMBL/GenBank/DDBJ databases">
        <title>Evolution of Trichinella species and genotypes.</title>
        <authorList>
            <person name="Korhonen P.K."/>
            <person name="Edoardo P."/>
            <person name="Giuseppe L.R."/>
            <person name="Gasser R.B."/>
        </authorList>
    </citation>
    <scope>NUCLEOTIDE SEQUENCE [LARGE SCALE GENOMIC DNA]</scope>
    <source>
        <strain evidence="8">ISS3</strain>
    </source>
</reference>
<dbReference type="PANTHER" id="PTHR21502:SF4">
    <property type="entry name" value="RILP-LIKE PROTEIN HOMOLOG"/>
    <property type="match status" value="1"/>
</dbReference>
<evidence type="ECO:0000259" key="7">
    <source>
        <dbReference type="PROSITE" id="PS51777"/>
    </source>
</evidence>
<accession>A0A0V1C0Y6</accession>
<dbReference type="GO" id="GO:0060271">
    <property type="term" value="P:cilium assembly"/>
    <property type="evidence" value="ECO:0007669"/>
    <property type="project" value="TreeGrafter"/>
</dbReference>
<name>A0A0V1C0Y6_TRISP</name>
<evidence type="ECO:0000256" key="3">
    <source>
        <dbReference type="ARBA" id="ARBA00023054"/>
    </source>
</evidence>
<feature type="region of interest" description="Disordered" evidence="5">
    <location>
        <begin position="257"/>
        <end position="286"/>
    </location>
</feature>
<evidence type="ECO:0000259" key="6">
    <source>
        <dbReference type="PROSITE" id="PS51776"/>
    </source>
</evidence>
<evidence type="ECO:0000313" key="9">
    <source>
        <dbReference type="Proteomes" id="UP000054776"/>
    </source>
</evidence>
<dbReference type="GO" id="GO:0005737">
    <property type="term" value="C:cytoplasm"/>
    <property type="evidence" value="ECO:0007669"/>
    <property type="project" value="TreeGrafter"/>
</dbReference>
<dbReference type="GO" id="GO:0015031">
    <property type="term" value="P:protein transport"/>
    <property type="evidence" value="ECO:0007669"/>
    <property type="project" value="UniProtKB-KW"/>
</dbReference>
<evidence type="ECO:0000256" key="2">
    <source>
        <dbReference type="ARBA" id="ARBA00022927"/>
    </source>
</evidence>
<dbReference type="GO" id="GO:0031267">
    <property type="term" value="F:small GTPase binding"/>
    <property type="evidence" value="ECO:0007669"/>
    <property type="project" value="TreeGrafter"/>
</dbReference>
<keyword evidence="3 4" id="KW-0175">Coiled coil</keyword>
<feature type="non-terminal residue" evidence="8">
    <location>
        <position position="1"/>
    </location>
</feature>
<dbReference type="InterPro" id="IPR034743">
    <property type="entry name" value="RH1"/>
</dbReference>